<dbReference type="EMBL" id="MEZV01000022">
    <property type="protein sequence ID" value="OGD66973.1"/>
    <property type="molecule type" value="Genomic_DNA"/>
</dbReference>
<feature type="domain" description="DUF5615" evidence="1">
    <location>
        <begin position="1"/>
        <end position="108"/>
    </location>
</feature>
<comment type="caution">
    <text evidence="2">The sequence shown here is derived from an EMBL/GenBank/DDBJ whole genome shotgun (WGS) entry which is preliminary data.</text>
</comment>
<organism evidence="2 3">
    <name type="scientific">Candidatus Berkelbacteria bacterium RIFCSPHIGHO2_12_FULL_36_9</name>
    <dbReference type="NCBI Taxonomy" id="1797469"/>
    <lineage>
        <taxon>Bacteria</taxon>
        <taxon>Candidatus Berkelbacteria</taxon>
    </lineage>
</organism>
<proteinExistence type="predicted"/>
<gene>
    <name evidence="2" type="ORF">A3F08_00170</name>
</gene>
<name>A0A1F5EHZ2_9BACT</name>
<dbReference type="STRING" id="1797469.A3F08_00170"/>
<dbReference type="InterPro" id="IPR041049">
    <property type="entry name" value="DUF5615"/>
</dbReference>
<protein>
    <recommendedName>
        <fullName evidence="1">DUF5615 domain-containing protein</fullName>
    </recommendedName>
</protein>
<accession>A0A1F5EHZ2</accession>
<evidence type="ECO:0000259" key="1">
    <source>
        <dbReference type="Pfam" id="PF18480"/>
    </source>
</evidence>
<sequence length="116" mass="13333">MKFLVDENTGIKVSHFLSEQGYDSVSATEKFLGFTDKVILKKAEQEKRIVITNDKDFGDLIFYHGLNSRGVVLLRLVDESVQNKIKIIKILLEKHQDKIKGNFVVVSENNIRVRKL</sequence>
<dbReference type="Pfam" id="PF18480">
    <property type="entry name" value="DUF5615"/>
    <property type="match status" value="1"/>
</dbReference>
<evidence type="ECO:0000313" key="3">
    <source>
        <dbReference type="Proteomes" id="UP000176451"/>
    </source>
</evidence>
<dbReference type="AlphaFoldDB" id="A0A1F5EHZ2"/>
<reference evidence="2 3" key="1">
    <citation type="journal article" date="2016" name="Nat. Commun.">
        <title>Thousands of microbial genomes shed light on interconnected biogeochemical processes in an aquifer system.</title>
        <authorList>
            <person name="Anantharaman K."/>
            <person name="Brown C.T."/>
            <person name="Hug L.A."/>
            <person name="Sharon I."/>
            <person name="Castelle C.J."/>
            <person name="Probst A.J."/>
            <person name="Thomas B.C."/>
            <person name="Singh A."/>
            <person name="Wilkins M.J."/>
            <person name="Karaoz U."/>
            <person name="Brodie E.L."/>
            <person name="Williams K.H."/>
            <person name="Hubbard S.S."/>
            <person name="Banfield J.F."/>
        </authorList>
    </citation>
    <scope>NUCLEOTIDE SEQUENCE [LARGE SCALE GENOMIC DNA]</scope>
</reference>
<evidence type="ECO:0000313" key="2">
    <source>
        <dbReference type="EMBL" id="OGD66973.1"/>
    </source>
</evidence>
<dbReference type="Proteomes" id="UP000176451">
    <property type="component" value="Unassembled WGS sequence"/>
</dbReference>